<reference evidence="3 4" key="1">
    <citation type="submission" date="2019-02" db="EMBL/GenBank/DDBJ databases">
        <title>Siculibacillus lacustris gen. nov., sp. nov., a new rosette-forming bacterium isolated from a freshwater crater lake (Lake St. Ana, Romania).</title>
        <authorList>
            <person name="Felfoldi T."/>
            <person name="Marton Z."/>
            <person name="Szabo A."/>
            <person name="Mentes A."/>
            <person name="Boka K."/>
            <person name="Marialigeti K."/>
            <person name="Mathe I."/>
            <person name="Koncz M."/>
            <person name="Schumann P."/>
            <person name="Toth E."/>
        </authorList>
    </citation>
    <scope>NUCLEOTIDE SEQUENCE [LARGE SCALE GENOMIC DNA]</scope>
    <source>
        <strain evidence="3 4">SA-279</strain>
    </source>
</reference>
<gene>
    <name evidence="3" type="ORF">EYW49_07130</name>
</gene>
<feature type="domain" description="Acyltransferase 3" evidence="2">
    <location>
        <begin position="7"/>
        <end position="336"/>
    </location>
</feature>
<keyword evidence="3" id="KW-0808">Transferase</keyword>
<feature type="transmembrane region" description="Helical" evidence="1">
    <location>
        <begin position="217"/>
        <end position="236"/>
    </location>
</feature>
<name>A0A4V2KTZ2_9HYPH</name>
<protein>
    <submittedName>
        <fullName evidence="3">Acyltransferase</fullName>
    </submittedName>
</protein>
<feature type="transmembrane region" description="Helical" evidence="1">
    <location>
        <begin position="242"/>
        <end position="262"/>
    </location>
</feature>
<feature type="transmembrane region" description="Helical" evidence="1">
    <location>
        <begin position="283"/>
        <end position="302"/>
    </location>
</feature>
<keyword evidence="4" id="KW-1185">Reference proteome</keyword>
<dbReference type="InterPro" id="IPR050879">
    <property type="entry name" value="Acyltransferase_3"/>
</dbReference>
<dbReference type="Proteomes" id="UP000292781">
    <property type="component" value="Unassembled WGS sequence"/>
</dbReference>
<organism evidence="3 4">
    <name type="scientific">Siculibacillus lacustris</name>
    <dbReference type="NCBI Taxonomy" id="1549641"/>
    <lineage>
        <taxon>Bacteria</taxon>
        <taxon>Pseudomonadati</taxon>
        <taxon>Pseudomonadota</taxon>
        <taxon>Alphaproteobacteria</taxon>
        <taxon>Hyphomicrobiales</taxon>
        <taxon>Ancalomicrobiaceae</taxon>
        <taxon>Siculibacillus</taxon>
    </lineage>
</organism>
<feature type="transmembrane region" description="Helical" evidence="1">
    <location>
        <begin position="132"/>
        <end position="154"/>
    </location>
</feature>
<evidence type="ECO:0000256" key="1">
    <source>
        <dbReference type="SAM" id="Phobius"/>
    </source>
</evidence>
<sequence>MAVGRYAGLDGLRGTASFAVVIHHSLLMGTDIGGLAVFLFFILSGFLITGILHRARLAIEAGRTAVRAALTDFWIRRALRIFPAYYLWLGVFVVLDVTFRDGAIVPELGWYLTYTQNVLIGFVTHAWGDFTHVWSLAVEQQYYVFFAPLVVVVAARRHAALMVATIVLCLVAIQGLNAIGFEMISLYTAPITGFVFMGAGALMTLERERLPALLGSRPALALAGGGIVALAAYPVAERTVGFHLPYAVLVAASASALSVVMIHVLQRPDGFTVRILETRPLKFLGLISYGLYVVHLPIGVFAERWLPLEAWSLASGLPRNLIDFAVMAPLSVAVAAASFFLVEAKFLALKDRFGAAG</sequence>
<feature type="transmembrane region" description="Helical" evidence="1">
    <location>
        <begin position="322"/>
        <end position="342"/>
    </location>
</feature>
<dbReference type="EMBL" id="SJFN01000008">
    <property type="protein sequence ID" value="TBW39255.1"/>
    <property type="molecule type" value="Genomic_DNA"/>
</dbReference>
<dbReference type="RefSeq" id="WP_131307646.1">
    <property type="nucleotide sequence ID" value="NZ_SJFN01000008.1"/>
</dbReference>
<feature type="transmembrane region" description="Helical" evidence="1">
    <location>
        <begin position="187"/>
        <end position="205"/>
    </location>
</feature>
<keyword evidence="3" id="KW-0012">Acyltransferase</keyword>
<proteinExistence type="predicted"/>
<comment type="caution">
    <text evidence="3">The sequence shown here is derived from an EMBL/GenBank/DDBJ whole genome shotgun (WGS) entry which is preliminary data.</text>
</comment>
<evidence type="ECO:0000313" key="3">
    <source>
        <dbReference type="EMBL" id="TBW39255.1"/>
    </source>
</evidence>
<dbReference type="GO" id="GO:0016747">
    <property type="term" value="F:acyltransferase activity, transferring groups other than amino-acyl groups"/>
    <property type="evidence" value="ECO:0007669"/>
    <property type="project" value="InterPro"/>
</dbReference>
<accession>A0A4V2KTZ2</accession>
<dbReference type="PANTHER" id="PTHR23028:SF53">
    <property type="entry name" value="ACYL_TRANSF_3 DOMAIN-CONTAINING PROTEIN"/>
    <property type="match status" value="1"/>
</dbReference>
<keyword evidence="1" id="KW-0472">Membrane</keyword>
<evidence type="ECO:0000313" key="4">
    <source>
        <dbReference type="Proteomes" id="UP000292781"/>
    </source>
</evidence>
<dbReference type="Pfam" id="PF01757">
    <property type="entry name" value="Acyl_transf_3"/>
    <property type="match status" value="1"/>
</dbReference>
<feature type="transmembrane region" description="Helical" evidence="1">
    <location>
        <begin position="161"/>
        <end position="181"/>
    </location>
</feature>
<dbReference type="OrthoDB" id="9796461at2"/>
<keyword evidence="1" id="KW-0812">Transmembrane</keyword>
<dbReference type="InterPro" id="IPR002656">
    <property type="entry name" value="Acyl_transf_3_dom"/>
</dbReference>
<feature type="transmembrane region" description="Helical" evidence="1">
    <location>
        <begin position="32"/>
        <end position="53"/>
    </location>
</feature>
<dbReference type="PANTHER" id="PTHR23028">
    <property type="entry name" value="ACETYLTRANSFERASE"/>
    <property type="match status" value="1"/>
</dbReference>
<dbReference type="AlphaFoldDB" id="A0A4V2KTZ2"/>
<evidence type="ECO:0000259" key="2">
    <source>
        <dbReference type="Pfam" id="PF01757"/>
    </source>
</evidence>
<dbReference type="GO" id="GO:0016020">
    <property type="term" value="C:membrane"/>
    <property type="evidence" value="ECO:0007669"/>
    <property type="project" value="TreeGrafter"/>
</dbReference>
<keyword evidence="1" id="KW-1133">Transmembrane helix</keyword>
<dbReference type="GO" id="GO:0009103">
    <property type="term" value="P:lipopolysaccharide biosynthetic process"/>
    <property type="evidence" value="ECO:0007669"/>
    <property type="project" value="TreeGrafter"/>
</dbReference>